<protein>
    <submittedName>
        <fullName evidence="1">Uncharacterized protein</fullName>
    </submittedName>
</protein>
<keyword evidence="2" id="KW-1185">Reference proteome</keyword>
<comment type="caution">
    <text evidence="1">The sequence shown here is derived from an EMBL/GenBank/DDBJ whole genome shotgun (WGS) entry which is preliminary data.</text>
</comment>
<dbReference type="Proteomes" id="UP001500909">
    <property type="component" value="Unassembled WGS sequence"/>
</dbReference>
<name>A0ABN0ZP09_9ACTN</name>
<evidence type="ECO:0000313" key="1">
    <source>
        <dbReference type="EMBL" id="GAA0454209.1"/>
    </source>
</evidence>
<reference evidence="1 2" key="1">
    <citation type="journal article" date="2019" name="Int. J. Syst. Evol. Microbiol.">
        <title>The Global Catalogue of Microorganisms (GCM) 10K type strain sequencing project: providing services to taxonomists for standard genome sequencing and annotation.</title>
        <authorList>
            <consortium name="The Broad Institute Genomics Platform"/>
            <consortium name="The Broad Institute Genome Sequencing Center for Infectious Disease"/>
            <person name="Wu L."/>
            <person name="Ma J."/>
        </authorList>
    </citation>
    <scope>NUCLEOTIDE SEQUENCE [LARGE SCALE GENOMIC DNA]</scope>
    <source>
        <strain evidence="1 2">JCM 4805</strain>
    </source>
</reference>
<sequence length="48" mass="5599">MEAQQKRGGGVKLSEEIRNWIAQVIIPMVTLWLTYRAGRERGRNDNQE</sequence>
<evidence type="ECO:0000313" key="2">
    <source>
        <dbReference type="Proteomes" id="UP001500909"/>
    </source>
</evidence>
<gene>
    <name evidence="1" type="ORF">GCM10010361_17840</name>
</gene>
<dbReference type="EMBL" id="BAAABY010000011">
    <property type="protein sequence ID" value="GAA0454209.1"/>
    <property type="molecule type" value="Genomic_DNA"/>
</dbReference>
<proteinExistence type="predicted"/>
<organism evidence="1 2">
    <name type="scientific">Streptomyces olivaceiscleroticus</name>
    <dbReference type="NCBI Taxonomy" id="68245"/>
    <lineage>
        <taxon>Bacteria</taxon>
        <taxon>Bacillati</taxon>
        <taxon>Actinomycetota</taxon>
        <taxon>Actinomycetes</taxon>
        <taxon>Kitasatosporales</taxon>
        <taxon>Streptomycetaceae</taxon>
        <taxon>Streptomyces</taxon>
    </lineage>
</organism>
<accession>A0ABN0ZP09</accession>